<evidence type="ECO:0000256" key="4">
    <source>
        <dbReference type="ARBA" id="ARBA00023136"/>
    </source>
</evidence>
<feature type="domain" description="DUF2421" evidence="7">
    <location>
        <begin position="982"/>
        <end position="1249"/>
    </location>
</feature>
<dbReference type="STRING" id="1220162.K1VVT2"/>
<feature type="transmembrane region" description="Helical" evidence="6">
    <location>
        <begin position="348"/>
        <end position="374"/>
    </location>
</feature>
<dbReference type="PANTHER" id="PTHR37994:SF3">
    <property type="entry name" value="ER TRANSPORTER 6TM N-TERMINAL DOMAIN-CONTAINING PROTEIN"/>
    <property type="match status" value="1"/>
</dbReference>
<accession>K1VVT2</accession>
<evidence type="ECO:0000259" key="8">
    <source>
        <dbReference type="Pfam" id="PF10337"/>
    </source>
</evidence>
<comment type="caution">
    <text evidence="10">The sequence shown here is derived from an EMBL/GenBank/DDBJ whole genome shotgun (WGS) entry which is preliminary data.</text>
</comment>
<dbReference type="OrthoDB" id="2274698at2759"/>
<feature type="compositionally biased region" description="Low complexity" evidence="5">
    <location>
        <begin position="252"/>
        <end position="267"/>
    </location>
</feature>
<evidence type="ECO:0000256" key="5">
    <source>
        <dbReference type="SAM" id="MobiDB-lite"/>
    </source>
</evidence>
<feature type="transmembrane region" description="Helical" evidence="6">
    <location>
        <begin position="923"/>
        <end position="943"/>
    </location>
</feature>
<evidence type="ECO:0000256" key="2">
    <source>
        <dbReference type="ARBA" id="ARBA00022692"/>
    </source>
</evidence>
<dbReference type="GO" id="GO:0016020">
    <property type="term" value="C:membrane"/>
    <property type="evidence" value="ECO:0007669"/>
    <property type="project" value="UniProtKB-SubCell"/>
</dbReference>
<evidence type="ECO:0008006" key="12">
    <source>
        <dbReference type="Google" id="ProtNLM"/>
    </source>
</evidence>
<feature type="transmembrane region" description="Helical" evidence="6">
    <location>
        <begin position="310"/>
        <end position="327"/>
    </location>
</feature>
<dbReference type="OMA" id="DTHIPSY"/>
<feature type="domain" description="Integral membrane bound transporter" evidence="9">
    <location>
        <begin position="840"/>
        <end position="978"/>
    </location>
</feature>
<evidence type="ECO:0000313" key="11">
    <source>
        <dbReference type="Proteomes" id="UP000006757"/>
    </source>
</evidence>
<name>K1VVT2_TRIAC</name>
<dbReference type="AlphaFoldDB" id="K1VVT2"/>
<dbReference type="EMBL" id="AMBO01000246">
    <property type="protein sequence ID" value="EKD03577.1"/>
    <property type="molecule type" value="Genomic_DNA"/>
</dbReference>
<evidence type="ECO:0000259" key="9">
    <source>
        <dbReference type="Pfam" id="PF13515"/>
    </source>
</evidence>
<sequence>MFSVFIASPACAKAAGPRCESGFGNGGSRMMRSACGACGVCSVVEFSGTPVAAAMMSERDGDCLSLTGRLDSNDRGQDVMYLASRSEEPTGANDSVRSWGFSSDVPTGLETSVTERRGDGQGSWVNADCTPGAACGHWSSAAPCNENSPSDTAFLLIAFYHPLSETPRTPPSSLRRHELVIMPSMAADNARAAQTNNTTNAGLAQRAPPETPDSERTSFHSARSSAHSIPAPKFVQVSNELGEELNGGPSGQNGTTTSTPRNTTPQGFERHSAGENKPPARRGTRFGRMLEILPDWLQEALTTSRAWKNWFRSMVAALAMMIIMVARKSMSYTKLMLTMITPNMTTTIFFLAQCTVGVGMLLGWAWGCAAMAAATSVRDSNLLRQQLGGVLSGHKEDEDISKIGMPQTVLIKPAAAYMAVGLVSTMLIFPETLSHHVLKLHSREQLRNIYNLLAIQNDVIHTRIQDRDEWASLAKKIANMRDASTAASAIVLSEGRMLPLEISYGRIGPKEMQSILKAGRELGSRAFAMGSFAMMIEGRYKNWSEWKAHPHPITTLRVKEEIDLIEARRHAGGLTLDDLMPQVASLSQELRQVAEIVMLGEIEWLDKVNYYRYSKLPKDFPGIESRSAALHALEDALLRFRQSKQLQILDGYRGLFDAEGKLKTSVAPHLATDMRPLFQMFVFTTTLVQFCTTLIEWTQLLIGIEAKNPDNVLQYPGRKRFISTLWSSAKDEDTGEDAFDFSVHDPLKDNHQSVDTGGSLGVFADDEKEFKKSVKRDKRIRRKWSKDPDARKPVNIFQHVNAAIVRVVKTLSSSNGIFALRYAFISIALWIPSVCNTSASFYYIHRGVWALIMAQCGLGVTAGEQVANFVTRMGGTVLGVVVGMVAWYIGAPGNASGNPYGVVAATMCLLAPWLFIRTCCPMSLLGFWLMFCVTISFLVGYSWDDNKIPTSANQGAGASLAGRRALLVLIGFAGGIIISLIPKPTSAKVLVRQGISKNIASLGELYALEVTAFETGRGDEDAEGDVKQRRERYRHHFFKIFMRLQGIESRINSAKFEPSMTGPWPKSHYIKLVHTQKMILAAGAVLSGAYAKMDEKYCRFLTNLGGIMEPMFIADCFSLFALLRHSLRNGTPLPPIVPIFERLIYHRKSSTSRMLVAQESRGQVAQLKDESSSNQSSQTVGGGDKESSGSEEGTLSDAENRLVDIISPFINWNTIRDEQFAIFATALVCLVQIVNGLNQMHIEVLQLVGTHQLSGFEHLAERWARLGRIA</sequence>
<feature type="transmembrane region" description="Helical" evidence="6">
    <location>
        <begin position="963"/>
        <end position="982"/>
    </location>
</feature>
<dbReference type="HOGENOM" id="CLU_003918_1_0_1"/>
<feature type="transmembrane region" description="Helical" evidence="6">
    <location>
        <begin position="869"/>
        <end position="891"/>
    </location>
</feature>
<organism evidence="10 11">
    <name type="scientific">Trichosporon asahii var. asahii (strain CBS 8904)</name>
    <name type="common">Yeast</name>
    <dbReference type="NCBI Taxonomy" id="1220162"/>
    <lineage>
        <taxon>Eukaryota</taxon>
        <taxon>Fungi</taxon>
        <taxon>Dikarya</taxon>
        <taxon>Basidiomycota</taxon>
        <taxon>Agaricomycotina</taxon>
        <taxon>Tremellomycetes</taxon>
        <taxon>Trichosporonales</taxon>
        <taxon>Trichosporonaceae</taxon>
        <taxon>Trichosporon</taxon>
    </lineage>
</organism>
<dbReference type="InterPro" id="IPR018823">
    <property type="entry name" value="ArAE_2_N"/>
</dbReference>
<dbReference type="Pfam" id="PF10337">
    <property type="entry name" value="ArAE_2_N"/>
    <property type="match status" value="2"/>
</dbReference>
<feature type="region of interest" description="Disordered" evidence="5">
    <location>
        <begin position="1164"/>
        <end position="1195"/>
    </location>
</feature>
<feature type="transmembrane region" description="Helical" evidence="6">
    <location>
        <begin position="897"/>
        <end position="916"/>
    </location>
</feature>
<keyword evidence="4 6" id="KW-0472">Membrane</keyword>
<dbReference type="Pfam" id="PF10334">
    <property type="entry name" value="BRE4"/>
    <property type="match status" value="1"/>
</dbReference>
<evidence type="ECO:0000259" key="7">
    <source>
        <dbReference type="Pfam" id="PF10334"/>
    </source>
</evidence>
<gene>
    <name evidence="10" type="ORF">A1Q2_02160</name>
</gene>
<feature type="region of interest" description="Disordered" evidence="5">
    <location>
        <begin position="190"/>
        <end position="283"/>
    </location>
</feature>
<evidence type="ECO:0000256" key="1">
    <source>
        <dbReference type="ARBA" id="ARBA00004141"/>
    </source>
</evidence>
<proteinExistence type="predicted"/>
<keyword evidence="2 6" id="KW-0812">Transmembrane</keyword>
<keyword evidence="11" id="KW-1185">Reference proteome</keyword>
<dbReference type="InParanoid" id="K1VVT2"/>
<evidence type="ECO:0000256" key="3">
    <source>
        <dbReference type="ARBA" id="ARBA00022989"/>
    </source>
</evidence>
<feature type="domain" description="Putative ER transporter 6TM N-terminal" evidence="8">
    <location>
        <begin position="408"/>
        <end position="646"/>
    </location>
</feature>
<evidence type="ECO:0000256" key="6">
    <source>
        <dbReference type="SAM" id="Phobius"/>
    </source>
</evidence>
<dbReference type="eggNOG" id="KOG4711">
    <property type="taxonomic scope" value="Eukaryota"/>
</dbReference>
<evidence type="ECO:0000313" key="10">
    <source>
        <dbReference type="EMBL" id="EKD03577.1"/>
    </source>
</evidence>
<feature type="region of interest" description="Disordered" evidence="5">
    <location>
        <begin position="85"/>
        <end position="124"/>
    </location>
</feature>
<feature type="domain" description="Putative ER transporter 6TM N-terminal" evidence="8">
    <location>
        <begin position="292"/>
        <end position="380"/>
    </location>
</feature>
<dbReference type="InterPro" id="IPR018820">
    <property type="entry name" value="BRE4-related_DUF2421"/>
</dbReference>
<feature type="compositionally biased region" description="Polar residues" evidence="5">
    <location>
        <begin position="92"/>
        <end position="112"/>
    </location>
</feature>
<feature type="compositionally biased region" description="Low complexity" evidence="5">
    <location>
        <begin position="190"/>
        <end position="204"/>
    </location>
</feature>
<dbReference type="Pfam" id="PF13515">
    <property type="entry name" value="FUSC_2"/>
    <property type="match status" value="1"/>
</dbReference>
<protein>
    <recommendedName>
        <fullName evidence="12">ER transporter 6TM N-terminal domain-containing protein</fullName>
    </recommendedName>
</protein>
<keyword evidence="3 6" id="KW-1133">Transmembrane helix</keyword>
<comment type="subcellular location">
    <subcellularLocation>
        <location evidence="1">Membrane</location>
        <topology evidence="1">Multi-pass membrane protein</topology>
    </subcellularLocation>
</comment>
<dbReference type="PANTHER" id="PTHR37994">
    <property type="entry name" value="ARAE_2_N DOMAIN-CONTAINING PROTEIN-RELATED"/>
    <property type="match status" value="1"/>
</dbReference>
<reference evidence="10 11" key="1">
    <citation type="journal article" date="2012" name="Eukaryot. Cell">
        <title>Genome sequence of the Trichosporon asahii environmental strain CBS 8904.</title>
        <authorList>
            <person name="Yang R.Y."/>
            <person name="Li H.T."/>
            <person name="Zhu H."/>
            <person name="Zhou G.P."/>
            <person name="Wang M."/>
            <person name="Wang L."/>
        </authorList>
    </citation>
    <scope>NUCLEOTIDE SEQUENCE [LARGE SCALE GENOMIC DNA]</scope>
    <source>
        <strain evidence="10 11">CBS 8904</strain>
    </source>
</reference>
<dbReference type="InterPro" id="IPR049453">
    <property type="entry name" value="Memb_transporter_dom"/>
</dbReference>
<dbReference type="Proteomes" id="UP000006757">
    <property type="component" value="Unassembled WGS sequence"/>
</dbReference>